<proteinExistence type="predicted"/>
<keyword evidence="2" id="KW-1185">Reference proteome</keyword>
<evidence type="ECO:0000313" key="2">
    <source>
        <dbReference type="Proteomes" id="UP000599437"/>
    </source>
</evidence>
<dbReference type="Proteomes" id="UP000599437">
    <property type="component" value="Unassembled WGS sequence"/>
</dbReference>
<organism evidence="1 2">
    <name type="scientific">Streptomyces chryseus</name>
    <dbReference type="NCBI Taxonomy" id="68186"/>
    <lineage>
        <taxon>Bacteria</taxon>
        <taxon>Bacillati</taxon>
        <taxon>Actinomycetota</taxon>
        <taxon>Actinomycetes</taxon>
        <taxon>Kitasatosporales</taxon>
        <taxon>Streptomycetaceae</taxon>
        <taxon>Streptomyces</taxon>
    </lineage>
</organism>
<protein>
    <submittedName>
        <fullName evidence="1">Uncharacterized protein</fullName>
    </submittedName>
</protein>
<comment type="caution">
    <text evidence="1">The sequence shown here is derived from an EMBL/GenBank/DDBJ whole genome shotgun (WGS) entry which is preliminary data.</text>
</comment>
<accession>A0ABQ3DFI8</accession>
<dbReference type="EMBL" id="BMVO01000002">
    <property type="protein sequence ID" value="GHA90432.1"/>
    <property type="molecule type" value="Genomic_DNA"/>
</dbReference>
<gene>
    <name evidence="1" type="ORF">GCM10010346_11250</name>
</gene>
<evidence type="ECO:0000313" key="1">
    <source>
        <dbReference type="EMBL" id="GHA90432.1"/>
    </source>
</evidence>
<sequence>MVQYVVEEELGGEPLALEATLHVGEGQDDCVDLTARHEGAELLKSERGCAVCHGKFLLRSAGSHKVLLKTIAWEGETARWRAKSILRTV</sequence>
<reference evidence="2" key="1">
    <citation type="journal article" date="2019" name="Int. J. Syst. Evol. Microbiol.">
        <title>The Global Catalogue of Microorganisms (GCM) 10K type strain sequencing project: providing services to taxonomists for standard genome sequencing and annotation.</title>
        <authorList>
            <consortium name="The Broad Institute Genomics Platform"/>
            <consortium name="The Broad Institute Genome Sequencing Center for Infectious Disease"/>
            <person name="Wu L."/>
            <person name="Ma J."/>
        </authorList>
    </citation>
    <scope>NUCLEOTIDE SEQUENCE [LARGE SCALE GENOMIC DNA]</scope>
    <source>
        <strain evidence="2">JCM 4737</strain>
    </source>
</reference>
<name>A0ABQ3DFI8_9ACTN</name>